<sequence>MPPFPYRELDPTPEAKTRFTQWIQQLDEQFTQHAGYERRSEIVREELRKLFLPQGPATDPTNLLVDLSLDPRNITLEPEYYGDVDPIRYYERKPLIYLWQMFDRSPLGLNHWLGFRLRAMLGRHLFQHIGSNVKIFHNVEFTFGYNLTIEDNCVIHRNVLLDDRGGIILRHGTSVSDYANIYSHTHDLKEQAKVTNKVTELGPNARVTYHATVLAGVRIGEDAMLGAMGVATKDVEPHHVNVGIPARTVRIKDRG</sequence>
<dbReference type="InterPro" id="IPR011004">
    <property type="entry name" value="Trimer_LpxA-like_sf"/>
</dbReference>
<organism evidence="3 4">
    <name type="scientific">Granulicella mallensis</name>
    <dbReference type="NCBI Taxonomy" id="940614"/>
    <lineage>
        <taxon>Bacteria</taxon>
        <taxon>Pseudomonadati</taxon>
        <taxon>Acidobacteriota</taxon>
        <taxon>Terriglobia</taxon>
        <taxon>Terriglobales</taxon>
        <taxon>Acidobacteriaceae</taxon>
        <taxon>Granulicella</taxon>
    </lineage>
</organism>
<comment type="caution">
    <text evidence="3">The sequence shown here is derived from an EMBL/GenBank/DDBJ whole genome shotgun (WGS) entry which is preliminary data.</text>
</comment>
<dbReference type="CDD" id="cd04647">
    <property type="entry name" value="LbH_MAT_like"/>
    <property type="match status" value="1"/>
</dbReference>
<reference evidence="3 4" key="1">
    <citation type="submission" date="2020-08" db="EMBL/GenBank/DDBJ databases">
        <title>Genomic Encyclopedia of Type Strains, Phase IV (KMG-V): Genome sequencing to study the core and pangenomes of soil and plant-associated prokaryotes.</title>
        <authorList>
            <person name="Whitman W."/>
        </authorList>
    </citation>
    <scope>NUCLEOTIDE SEQUENCE [LARGE SCALE GENOMIC DNA]</scope>
    <source>
        <strain evidence="3 4">X5P3</strain>
    </source>
</reference>
<evidence type="ECO:0000256" key="1">
    <source>
        <dbReference type="ARBA" id="ARBA00007274"/>
    </source>
</evidence>
<evidence type="ECO:0000313" key="3">
    <source>
        <dbReference type="EMBL" id="MBB5062379.1"/>
    </source>
</evidence>
<dbReference type="GO" id="GO:0005829">
    <property type="term" value="C:cytosol"/>
    <property type="evidence" value="ECO:0007669"/>
    <property type="project" value="TreeGrafter"/>
</dbReference>
<evidence type="ECO:0000256" key="2">
    <source>
        <dbReference type="ARBA" id="ARBA00022679"/>
    </source>
</evidence>
<name>A0A7W7ZLY6_9BACT</name>
<dbReference type="GO" id="GO:0008374">
    <property type="term" value="F:O-acyltransferase activity"/>
    <property type="evidence" value="ECO:0007669"/>
    <property type="project" value="TreeGrafter"/>
</dbReference>
<dbReference type="SUPFAM" id="SSF51161">
    <property type="entry name" value="Trimeric LpxA-like enzymes"/>
    <property type="match status" value="1"/>
</dbReference>
<dbReference type="PANTHER" id="PTHR23416">
    <property type="entry name" value="SIALIC ACID SYNTHASE-RELATED"/>
    <property type="match status" value="1"/>
</dbReference>
<dbReference type="PANTHER" id="PTHR23416:SF23">
    <property type="entry name" value="ACETYLTRANSFERASE C18B11.09C-RELATED"/>
    <property type="match status" value="1"/>
</dbReference>
<accession>A0A7W7ZLY6</accession>
<dbReference type="AlphaFoldDB" id="A0A7W7ZLY6"/>
<keyword evidence="2 3" id="KW-0808">Transferase</keyword>
<dbReference type="EMBL" id="JACHIO010000003">
    <property type="protein sequence ID" value="MBB5062379.1"/>
    <property type="molecule type" value="Genomic_DNA"/>
</dbReference>
<proteinExistence type="inferred from homology"/>
<dbReference type="Gene3D" id="2.160.10.10">
    <property type="entry name" value="Hexapeptide repeat proteins"/>
    <property type="match status" value="1"/>
</dbReference>
<evidence type="ECO:0000313" key="4">
    <source>
        <dbReference type="Proteomes" id="UP000584867"/>
    </source>
</evidence>
<dbReference type="Proteomes" id="UP000584867">
    <property type="component" value="Unassembled WGS sequence"/>
</dbReference>
<dbReference type="InterPro" id="IPR051159">
    <property type="entry name" value="Hexapeptide_acetyltransf"/>
</dbReference>
<dbReference type="RefSeq" id="WP_184252872.1">
    <property type="nucleotide sequence ID" value="NZ_JACHIO010000003.1"/>
</dbReference>
<gene>
    <name evidence="3" type="ORF">HDF15_000709</name>
</gene>
<comment type="similarity">
    <text evidence="1">Belongs to the transferase hexapeptide repeat family.</text>
</comment>
<protein>
    <submittedName>
        <fullName evidence="3">Acetyltransferase-like isoleucine patch superfamily enzyme</fullName>
    </submittedName>
</protein>